<organism evidence="2 3">
    <name type="scientific">Arsenicibacter rosenii</name>
    <dbReference type="NCBI Taxonomy" id="1750698"/>
    <lineage>
        <taxon>Bacteria</taxon>
        <taxon>Pseudomonadati</taxon>
        <taxon>Bacteroidota</taxon>
        <taxon>Cytophagia</taxon>
        <taxon>Cytophagales</taxon>
        <taxon>Spirosomataceae</taxon>
        <taxon>Arsenicibacter</taxon>
    </lineage>
</organism>
<dbReference type="Proteomes" id="UP000181790">
    <property type="component" value="Unassembled WGS sequence"/>
</dbReference>
<dbReference type="InterPro" id="IPR014710">
    <property type="entry name" value="RmlC-like_jellyroll"/>
</dbReference>
<dbReference type="Gene3D" id="2.60.120.10">
    <property type="entry name" value="Jelly Rolls"/>
    <property type="match status" value="1"/>
</dbReference>
<dbReference type="InterPro" id="IPR018490">
    <property type="entry name" value="cNMP-bd_dom_sf"/>
</dbReference>
<dbReference type="CDD" id="cd00038">
    <property type="entry name" value="CAP_ED"/>
    <property type="match status" value="1"/>
</dbReference>
<protein>
    <recommendedName>
        <fullName evidence="1">Cyclic nucleotide-binding domain-containing protein</fullName>
    </recommendedName>
</protein>
<feature type="domain" description="Cyclic nucleotide-binding" evidence="1">
    <location>
        <begin position="30"/>
        <end position="116"/>
    </location>
</feature>
<evidence type="ECO:0000313" key="2">
    <source>
        <dbReference type="EMBL" id="OIN58271.1"/>
    </source>
</evidence>
<gene>
    <name evidence="2" type="ORF">BLX24_14815</name>
</gene>
<dbReference type="EMBL" id="MORL01000007">
    <property type="protein sequence ID" value="OIN58271.1"/>
    <property type="molecule type" value="Genomic_DNA"/>
</dbReference>
<keyword evidence="3" id="KW-1185">Reference proteome</keyword>
<dbReference type="SUPFAM" id="SSF51206">
    <property type="entry name" value="cAMP-binding domain-like"/>
    <property type="match status" value="1"/>
</dbReference>
<evidence type="ECO:0000259" key="1">
    <source>
        <dbReference type="Pfam" id="PF00027"/>
    </source>
</evidence>
<comment type="caution">
    <text evidence="2">The sequence shown here is derived from an EMBL/GenBank/DDBJ whole genome shotgun (WGS) entry which is preliminary data.</text>
</comment>
<sequence length="187" mass="21686">MELTAYLNELVSLSPELEHELDQAVACDVFPKRHKLLLPDNTSQKVYFIEQGLARTYYIKPDGKDVTHHFILENSFFMAIENIFYGRTSPYGFELLEKSVVRSIPYADLEKLIDQHDKLEKIMRTLLIQTLKTFSDRLYALQFQSAQDRYNTLLAQYPSILQRAPLGHIASYLGITQQTLSVIRAQR</sequence>
<dbReference type="RefSeq" id="WP_071503943.1">
    <property type="nucleotide sequence ID" value="NZ_MORL01000007.1"/>
</dbReference>
<dbReference type="Pfam" id="PF00027">
    <property type="entry name" value="cNMP_binding"/>
    <property type="match status" value="1"/>
</dbReference>
<accession>A0A1S2VHP6</accession>
<name>A0A1S2VHP6_9BACT</name>
<dbReference type="AlphaFoldDB" id="A0A1S2VHP6"/>
<reference evidence="2 3" key="1">
    <citation type="submission" date="2016-10" db="EMBL/GenBank/DDBJ databases">
        <title>Arsenicibacter rosenii gen. nov., sp. nov., an efficient arsenic-methylating bacterium isolated from an arsenic-contaminated paddy soil.</title>
        <authorList>
            <person name="Huang K."/>
        </authorList>
    </citation>
    <scope>NUCLEOTIDE SEQUENCE [LARGE SCALE GENOMIC DNA]</scope>
    <source>
        <strain evidence="2 3">SM-1</strain>
    </source>
</reference>
<evidence type="ECO:0000313" key="3">
    <source>
        <dbReference type="Proteomes" id="UP000181790"/>
    </source>
</evidence>
<proteinExistence type="predicted"/>
<dbReference type="OrthoDB" id="680421at2"/>
<dbReference type="InterPro" id="IPR000595">
    <property type="entry name" value="cNMP-bd_dom"/>
</dbReference>